<feature type="compositionally biased region" description="Basic and acidic residues" evidence="1">
    <location>
        <begin position="525"/>
        <end position="550"/>
    </location>
</feature>
<dbReference type="InterPro" id="IPR036533">
    <property type="entry name" value="BAG_dom_sf"/>
</dbReference>
<feature type="region of interest" description="Disordered" evidence="1">
    <location>
        <begin position="17"/>
        <end position="36"/>
    </location>
</feature>
<feature type="domain" description="BAG" evidence="2">
    <location>
        <begin position="386"/>
        <end position="463"/>
    </location>
</feature>
<feature type="compositionally biased region" description="Basic and acidic residues" evidence="1">
    <location>
        <begin position="593"/>
        <end position="651"/>
    </location>
</feature>
<feature type="compositionally biased region" description="Basic and acidic residues" evidence="1">
    <location>
        <begin position="494"/>
        <end position="504"/>
    </location>
</feature>
<evidence type="ECO:0000256" key="1">
    <source>
        <dbReference type="SAM" id="MobiDB-lite"/>
    </source>
</evidence>
<evidence type="ECO:0000313" key="4">
    <source>
        <dbReference type="Proteomes" id="UP000789524"/>
    </source>
</evidence>
<comment type="caution">
    <text evidence="3">The sequence shown here is derived from an EMBL/GenBank/DDBJ whole genome shotgun (WGS) entry which is preliminary data.</text>
</comment>
<feature type="compositionally biased region" description="Basic and acidic residues" evidence="1">
    <location>
        <begin position="558"/>
        <end position="570"/>
    </location>
</feature>
<feature type="region of interest" description="Disordered" evidence="1">
    <location>
        <begin position="282"/>
        <end position="386"/>
    </location>
</feature>
<accession>A0A8J2WDB6</accession>
<feature type="compositionally biased region" description="Polar residues" evidence="1">
    <location>
        <begin position="189"/>
        <end position="202"/>
    </location>
</feature>
<name>A0A8J2WDB6_9NEOP</name>
<feature type="region of interest" description="Disordered" evidence="1">
    <location>
        <begin position="474"/>
        <end position="678"/>
    </location>
</feature>
<proteinExistence type="predicted"/>
<feature type="compositionally biased region" description="Polar residues" evidence="1">
    <location>
        <begin position="304"/>
        <end position="322"/>
    </location>
</feature>
<dbReference type="AlphaFoldDB" id="A0A8J2WDB6"/>
<feature type="compositionally biased region" description="Basic and acidic residues" evidence="1">
    <location>
        <begin position="230"/>
        <end position="242"/>
    </location>
</feature>
<evidence type="ECO:0000313" key="3">
    <source>
        <dbReference type="EMBL" id="CAG9584908.1"/>
    </source>
</evidence>
<dbReference type="EMBL" id="CAKASE010000082">
    <property type="protein sequence ID" value="CAG9584908.1"/>
    <property type="molecule type" value="Genomic_DNA"/>
</dbReference>
<dbReference type="Pfam" id="PF02179">
    <property type="entry name" value="BAG"/>
    <property type="match status" value="1"/>
</dbReference>
<dbReference type="PROSITE" id="PS51035">
    <property type="entry name" value="BAG"/>
    <property type="match status" value="1"/>
</dbReference>
<gene>
    <name evidence="3" type="ORF">DCHRY22_LOCUS15411</name>
</gene>
<dbReference type="Gene3D" id="1.20.58.120">
    <property type="entry name" value="BAG domain"/>
    <property type="match status" value="1"/>
</dbReference>
<dbReference type="SMART" id="SM00264">
    <property type="entry name" value="BAG"/>
    <property type="match status" value="1"/>
</dbReference>
<dbReference type="SUPFAM" id="SSF63491">
    <property type="entry name" value="BAG domain"/>
    <property type="match status" value="1"/>
</dbReference>
<feature type="compositionally biased region" description="Low complexity" evidence="1">
    <location>
        <begin position="326"/>
        <end position="350"/>
    </location>
</feature>
<dbReference type="InterPro" id="IPR003103">
    <property type="entry name" value="BAG_domain"/>
</dbReference>
<feature type="compositionally biased region" description="Low complexity" evidence="1">
    <location>
        <begin position="114"/>
        <end position="136"/>
    </location>
</feature>
<feature type="region of interest" description="Disordered" evidence="1">
    <location>
        <begin position="82"/>
        <end position="216"/>
    </location>
</feature>
<keyword evidence="4" id="KW-1185">Reference proteome</keyword>
<protein>
    <submittedName>
        <fullName evidence="3">(African queen) hypothetical protein</fullName>
    </submittedName>
</protein>
<feature type="compositionally biased region" description="Basic residues" evidence="1">
    <location>
        <begin position="582"/>
        <end position="592"/>
    </location>
</feature>
<evidence type="ECO:0000259" key="2">
    <source>
        <dbReference type="PROSITE" id="PS51035"/>
    </source>
</evidence>
<dbReference type="Proteomes" id="UP000789524">
    <property type="component" value="Unassembled WGS sequence"/>
</dbReference>
<feature type="region of interest" description="Disordered" evidence="1">
    <location>
        <begin position="230"/>
        <end position="262"/>
    </location>
</feature>
<sequence>MESPVVLDKPPEYRYERGFPFDEEEGSGAWSELASRHPDIAARLRQRPATWARKRRPSSQDGIDGVVKKRFVIADTADFGGFDRFPFDDIPPEFREHFPSHWNRRFGPRDEQFQPEPQTHQPQSPSQQTAATQTEQDVGSPTEEQVPLPQYGLRNTVDLGQKSATDPSVVDADERTQRSMSAPPDHRTVNQNSHKMSGQNQQDQHHPQSEQSSNVRHIPIFVEGRDEPVINKNVDHGTHFADTKPTYVPPPQPHIDRENYFADDGPVGFPFAKSFERPFFRQSAQPFSKQKMYPQSAFARGASPQRSQSPKPQNYQEQTSPKAETPSRQQQKPSPQQRQAPQQKATPPQQRATSPQAPPPCNQNQPPPQCNQTPPPPPQAPPANDPISQILSIQTDVLNLMTEVENFKGAKNDKQYLFLDEMLTRNLIKLDNIETEGKENIRLARKEAIKCIQKCIAVLEAKAESNAAAAKAANQAQDVEMNNPEKPNVQNGDVEMKETTKEEAVAEPQPEPPTPAPEAQVQNEEEIKIEQKPSEEKKEEVQPEKVKEPEEQPQAADTRPEEPKEQDTKQPEPVPTENVKKTTPKKTVKKRDKSKENKEKKNEEVLEQKKDAESEKEKEEKQTEEIKENVENIEKDAKENVVKSDDNKENVETMQIDSKGDSEKANSQEMEVDAVASQ</sequence>
<organism evidence="3 4">
    <name type="scientific">Danaus chrysippus</name>
    <name type="common">African queen</name>
    <dbReference type="NCBI Taxonomy" id="151541"/>
    <lineage>
        <taxon>Eukaryota</taxon>
        <taxon>Metazoa</taxon>
        <taxon>Ecdysozoa</taxon>
        <taxon>Arthropoda</taxon>
        <taxon>Hexapoda</taxon>
        <taxon>Insecta</taxon>
        <taxon>Pterygota</taxon>
        <taxon>Neoptera</taxon>
        <taxon>Endopterygota</taxon>
        <taxon>Lepidoptera</taxon>
        <taxon>Glossata</taxon>
        <taxon>Ditrysia</taxon>
        <taxon>Papilionoidea</taxon>
        <taxon>Nymphalidae</taxon>
        <taxon>Danainae</taxon>
        <taxon>Danaini</taxon>
        <taxon>Danaina</taxon>
        <taxon>Danaus</taxon>
        <taxon>Anosia</taxon>
    </lineage>
</organism>
<dbReference type="GO" id="GO:0051087">
    <property type="term" value="F:protein-folding chaperone binding"/>
    <property type="evidence" value="ECO:0007669"/>
    <property type="project" value="InterPro"/>
</dbReference>
<dbReference type="OrthoDB" id="333905at2759"/>
<reference evidence="3" key="1">
    <citation type="submission" date="2021-09" db="EMBL/GenBank/DDBJ databases">
        <authorList>
            <person name="Martin H S."/>
        </authorList>
    </citation>
    <scope>NUCLEOTIDE SEQUENCE</scope>
</reference>
<feature type="compositionally biased region" description="Pro residues" evidence="1">
    <location>
        <begin position="356"/>
        <end position="384"/>
    </location>
</feature>